<comment type="caution">
    <text evidence="1">The sequence shown here is derived from an EMBL/GenBank/DDBJ whole genome shotgun (WGS) entry which is preliminary data.</text>
</comment>
<proteinExistence type="predicted"/>
<reference evidence="2" key="1">
    <citation type="submission" date="2016-06" db="EMBL/GenBank/DDBJ databases">
        <title>Parallel loss of symbiosis genes in relatives of nitrogen-fixing non-legume Parasponia.</title>
        <authorList>
            <person name="Van Velzen R."/>
            <person name="Holmer R."/>
            <person name="Bu F."/>
            <person name="Rutten L."/>
            <person name="Van Zeijl A."/>
            <person name="Liu W."/>
            <person name="Santuari L."/>
            <person name="Cao Q."/>
            <person name="Sharma T."/>
            <person name="Shen D."/>
            <person name="Roswanjaya Y."/>
            <person name="Wardhani T."/>
            <person name="Kalhor M.S."/>
            <person name="Jansen J."/>
            <person name="Van den Hoogen J."/>
            <person name="Gungor B."/>
            <person name="Hartog M."/>
            <person name="Hontelez J."/>
            <person name="Verver J."/>
            <person name="Yang W.-C."/>
            <person name="Schijlen E."/>
            <person name="Repin R."/>
            <person name="Schilthuizen M."/>
            <person name="Schranz E."/>
            <person name="Heidstra R."/>
            <person name="Miyata K."/>
            <person name="Fedorova E."/>
            <person name="Kohlen W."/>
            <person name="Bisseling T."/>
            <person name="Smit S."/>
            <person name="Geurts R."/>
        </authorList>
    </citation>
    <scope>NUCLEOTIDE SEQUENCE [LARGE SCALE GENOMIC DNA]</scope>
    <source>
        <strain evidence="2">cv. WU1-14</strain>
    </source>
</reference>
<dbReference type="Proteomes" id="UP000237105">
    <property type="component" value="Unassembled WGS sequence"/>
</dbReference>
<dbReference type="EMBL" id="JXTB01000067">
    <property type="protein sequence ID" value="PON67928.1"/>
    <property type="molecule type" value="Genomic_DNA"/>
</dbReference>
<name>A0A2P5D3V0_PARAD</name>
<evidence type="ECO:0000313" key="1">
    <source>
        <dbReference type="EMBL" id="PON67928.1"/>
    </source>
</evidence>
<organism evidence="1 2">
    <name type="scientific">Parasponia andersonii</name>
    <name type="common">Sponia andersonii</name>
    <dbReference type="NCBI Taxonomy" id="3476"/>
    <lineage>
        <taxon>Eukaryota</taxon>
        <taxon>Viridiplantae</taxon>
        <taxon>Streptophyta</taxon>
        <taxon>Embryophyta</taxon>
        <taxon>Tracheophyta</taxon>
        <taxon>Spermatophyta</taxon>
        <taxon>Magnoliopsida</taxon>
        <taxon>eudicotyledons</taxon>
        <taxon>Gunneridae</taxon>
        <taxon>Pentapetalae</taxon>
        <taxon>rosids</taxon>
        <taxon>fabids</taxon>
        <taxon>Rosales</taxon>
        <taxon>Cannabaceae</taxon>
        <taxon>Parasponia</taxon>
    </lineage>
</organism>
<dbReference type="AlphaFoldDB" id="A0A2P5D3V0"/>
<sequence length="59" mass="7087">MRNLNRVPQLLNLFPRQESVRLCSHVEDRRIWVEDSSTCFSYKSAFTYSSFEDNCCIYM</sequence>
<protein>
    <submittedName>
        <fullName evidence="1">Uncharacterized protein</fullName>
    </submittedName>
</protein>
<keyword evidence="2" id="KW-1185">Reference proteome</keyword>
<gene>
    <name evidence="1" type="ORF">PanWU01x14_099250</name>
</gene>
<evidence type="ECO:0000313" key="2">
    <source>
        <dbReference type="Proteomes" id="UP000237105"/>
    </source>
</evidence>
<accession>A0A2P5D3V0</accession>